<evidence type="ECO:0000313" key="1">
    <source>
        <dbReference type="EMBL" id="KII71073.1"/>
    </source>
</evidence>
<sequence>MLNGSLPVGSFSQKSRSSRFLDSTAVLHEMLKGIVALIDSPPDEFVSDVVRIMLCSITYKRIHASYEDKLRQFVDSIEGKLPRSIHPTLAKNTPIPWLKLFHSSAICLKR</sequence>
<keyword evidence="2" id="KW-1185">Reference proteome</keyword>
<dbReference type="Proteomes" id="UP000031668">
    <property type="component" value="Unassembled WGS sequence"/>
</dbReference>
<name>A0A0C2JNZ4_THEKT</name>
<proteinExistence type="predicted"/>
<gene>
    <name evidence="1" type="ORF">RF11_00369</name>
</gene>
<evidence type="ECO:0000313" key="2">
    <source>
        <dbReference type="Proteomes" id="UP000031668"/>
    </source>
</evidence>
<organism evidence="1 2">
    <name type="scientific">Thelohanellus kitauei</name>
    <name type="common">Myxosporean</name>
    <dbReference type="NCBI Taxonomy" id="669202"/>
    <lineage>
        <taxon>Eukaryota</taxon>
        <taxon>Metazoa</taxon>
        <taxon>Cnidaria</taxon>
        <taxon>Myxozoa</taxon>
        <taxon>Myxosporea</taxon>
        <taxon>Bivalvulida</taxon>
        <taxon>Platysporina</taxon>
        <taxon>Myxobolidae</taxon>
        <taxon>Thelohanellus</taxon>
    </lineage>
</organism>
<comment type="caution">
    <text evidence="1">The sequence shown here is derived from an EMBL/GenBank/DDBJ whole genome shotgun (WGS) entry which is preliminary data.</text>
</comment>
<accession>A0A0C2JNZ4</accession>
<reference evidence="1 2" key="1">
    <citation type="journal article" date="2014" name="Genome Biol. Evol.">
        <title>The genome of the myxosporean Thelohanellus kitauei shows adaptations to nutrient acquisition within its fish host.</title>
        <authorList>
            <person name="Yang Y."/>
            <person name="Xiong J."/>
            <person name="Zhou Z."/>
            <person name="Huo F."/>
            <person name="Miao W."/>
            <person name="Ran C."/>
            <person name="Liu Y."/>
            <person name="Zhang J."/>
            <person name="Feng J."/>
            <person name="Wang M."/>
            <person name="Wang M."/>
            <person name="Wang L."/>
            <person name="Yao B."/>
        </authorList>
    </citation>
    <scope>NUCLEOTIDE SEQUENCE [LARGE SCALE GENOMIC DNA]</scope>
    <source>
        <strain evidence="1">Wuqing</strain>
    </source>
</reference>
<protein>
    <submittedName>
        <fullName evidence="1">Uncharacterized protein</fullName>
    </submittedName>
</protein>
<dbReference type="EMBL" id="JWZT01001864">
    <property type="protein sequence ID" value="KII71073.1"/>
    <property type="molecule type" value="Genomic_DNA"/>
</dbReference>
<dbReference type="AlphaFoldDB" id="A0A0C2JNZ4"/>